<dbReference type="AlphaFoldDB" id="A0A3L6TF77"/>
<evidence type="ECO:0000313" key="3">
    <source>
        <dbReference type="Proteomes" id="UP000275267"/>
    </source>
</evidence>
<proteinExistence type="predicted"/>
<accession>A0A3L6TF77</accession>
<feature type="compositionally biased region" description="Low complexity" evidence="1">
    <location>
        <begin position="183"/>
        <end position="192"/>
    </location>
</feature>
<dbReference type="PANTHER" id="PTHR33026:SF7">
    <property type="entry name" value="OS03G0100275 PROTEIN"/>
    <property type="match status" value="1"/>
</dbReference>
<dbReference type="Proteomes" id="UP000275267">
    <property type="component" value="Unassembled WGS sequence"/>
</dbReference>
<feature type="region of interest" description="Disordered" evidence="1">
    <location>
        <begin position="402"/>
        <end position="422"/>
    </location>
</feature>
<sequence>MSHRRQSNVNETLLEDFATKGFLSPKERRPHHDDVYPEYTSAESNKEWHGDWFYIRNSPEALVPEFHVGRPVRDLSWTWGTLTLEKFLARDIREVIRKRVVGAGLNGATLFFTMRERRVMSLVEQRMPLWLYSGPSDPDRAFTEELQEDDVCSWLMMVLKGADREDFRALAPFDCKNPPNWTRPPALLSSSSRRPKGPGKAGCPSKQRNTLLQDKVMRSEETLLSVESKLATSLQAENKSSEALALSQERERSLESETSRLEKATNDLLAELSVLWDAALGVVVDVLRTQPAEELLVADLQAVPGEVSKLIADRVFHSASGVLTSAAMHFPDLDSQVVGDGYATGWTFDQLRQVGLRLETDAAVVSESITVDWIKATRRVEEDPSPVESVEGFDGVVSAAAPPHPTTQITPPPAPVGTSEGQNMDEIVKLV</sequence>
<evidence type="ECO:0000313" key="2">
    <source>
        <dbReference type="EMBL" id="RLN39003.1"/>
    </source>
</evidence>
<name>A0A3L6TF77_PANMI</name>
<reference evidence="3" key="1">
    <citation type="journal article" date="2019" name="Nat. Commun.">
        <title>The genome of broomcorn millet.</title>
        <authorList>
            <person name="Zou C."/>
            <person name="Miki D."/>
            <person name="Li D."/>
            <person name="Tang Q."/>
            <person name="Xiao L."/>
            <person name="Rajput S."/>
            <person name="Deng P."/>
            <person name="Jia W."/>
            <person name="Huang R."/>
            <person name="Zhang M."/>
            <person name="Sun Y."/>
            <person name="Hu J."/>
            <person name="Fu X."/>
            <person name="Schnable P.S."/>
            <person name="Li F."/>
            <person name="Zhang H."/>
            <person name="Feng B."/>
            <person name="Zhu X."/>
            <person name="Liu R."/>
            <person name="Schnable J.C."/>
            <person name="Zhu J.-K."/>
            <person name="Zhang H."/>
        </authorList>
    </citation>
    <scope>NUCLEOTIDE SEQUENCE [LARGE SCALE GENOMIC DNA]</scope>
</reference>
<comment type="caution">
    <text evidence="2">The sequence shown here is derived from an EMBL/GenBank/DDBJ whole genome shotgun (WGS) entry which is preliminary data.</text>
</comment>
<dbReference type="PANTHER" id="PTHR33026">
    <property type="entry name" value="OS06G0360600 PROTEIN"/>
    <property type="match status" value="1"/>
</dbReference>
<feature type="region of interest" description="Disordered" evidence="1">
    <location>
        <begin position="181"/>
        <end position="208"/>
    </location>
</feature>
<evidence type="ECO:0000256" key="1">
    <source>
        <dbReference type="SAM" id="MobiDB-lite"/>
    </source>
</evidence>
<organism evidence="2 3">
    <name type="scientific">Panicum miliaceum</name>
    <name type="common">Proso millet</name>
    <name type="synonym">Broomcorn millet</name>
    <dbReference type="NCBI Taxonomy" id="4540"/>
    <lineage>
        <taxon>Eukaryota</taxon>
        <taxon>Viridiplantae</taxon>
        <taxon>Streptophyta</taxon>
        <taxon>Embryophyta</taxon>
        <taxon>Tracheophyta</taxon>
        <taxon>Spermatophyta</taxon>
        <taxon>Magnoliopsida</taxon>
        <taxon>Liliopsida</taxon>
        <taxon>Poales</taxon>
        <taxon>Poaceae</taxon>
        <taxon>PACMAD clade</taxon>
        <taxon>Panicoideae</taxon>
        <taxon>Panicodae</taxon>
        <taxon>Paniceae</taxon>
        <taxon>Panicinae</taxon>
        <taxon>Panicum</taxon>
        <taxon>Panicum sect. Panicum</taxon>
    </lineage>
</organism>
<protein>
    <submittedName>
        <fullName evidence="2">Uncharacterized protein</fullName>
    </submittedName>
</protein>
<feature type="compositionally biased region" description="Pro residues" evidence="1">
    <location>
        <begin position="402"/>
        <end position="415"/>
    </location>
</feature>
<dbReference type="EMBL" id="PQIB02000001">
    <property type="protein sequence ID" value="RLN39003.1"/>
    <property type="molecule type" value="Genomic_DNA"/>
</dbReference>
<keyword evidence="3" id="KW-1185">Reference proteome</keyword>
<gene>
    <name evidence="2" type="ORF">C2845_PM01G11200</name>
</gene>